<dbReference type="PANTHER" id="PTHR33191">
    <property type="entry name" value="RIPENING-RELATED PROTEIN 2-RELATED"/>
    <property type="match status" value="1"/>
</dbReference>
<dbReference type="InterPro" id="IPR039271">
    <property type="entry name" value="Kiwellin-like"/>
</dbReference>
<keyword evidence="5" id="KW-0472">Membrane</keyword>
<comment type="subcellular location">
    <subcellularLocation>
        <location evidence="1">Secreted</location>
    </subcellularLocation>
</comment>
<keyword evidence="5" id="KW-1133">Transmembrane helix</keyword>
<dbReference type="PANTHER" id="PTHR33191:SF58">
    <property type="entry name" value="RIPENING-RELATED PROTEIN 1"/>
    <property type="match status" value="1"/>
</dbReference>
<sequence>MSNLLFLLNYKFAKPNPAFLRLLSSASWFPLLAYSFSVLVWTREIRELQNISYKCSPHVSSHTKAYLTLTSFEKGGDGDGPSECDNKYHSDNTPVVALSTGWFNHKSRCLHNITISGHGG</sequence>
<keyword evidence="3" id="KW-0964">Secreted</keyword>
<dbReference type="InterPro" id="IPR036908">
    <property type="entry name" value="RlpA-like_sf"/>
</dbReference>
<evidence type="ECO:0000256" key="2">
    <source>
        <dbReference type="ARBA" id="ARBA00005592"/>
    </source>
</evidence>
<comment type="similarity">
    <text evidence="2">Belongs to the kiwellin family.</text>
</comment>
<proteinExistence type="inferred from homology"/>
<gene>
    <name evidence="6" type="ORF">RJT34_17963</name>
</gene>
<keyword evidence="7" id="KW-1185">Reference proteome</keyword>
<name>A0AAN9J9X3_CLITE</name>
<evidence type="ECO:0000256" key="5">
    <source>
        <dbReference type="SAM" id="Phobius"/>
    </source>
</evidence>
<evidence type="ECO:0000256" key="1">
    <source>
        <dbReference type="ARBA" id="ARBA00004613"/>
    </source>
</evidence>
<organism evidence="6 7">
    <name type="scientific">Clitoria ternatea</name>
    <name type="common">Butterfly pea</name>
    <dbReference type="NCBI Taxonomy" id="43366"/>
    <lineage>
        <taxon>Eukaryota</taxon>
        <taxon>Viridiplantae</taxon>
        <taxon>Streptophyta</taxon>
        <taxon>Embryophyta</taxon>
        <taxon>Tracheophyta</taxon>
        <taxon>Spermatophyta</taxon>
        <taxon>Magnoliopsida</taxon>
        <taxon>eudicotyledons</taxon>
        <taxon>Gunneridae</taxon>
        <taxon>Pentapetalae</taxon>
        <taxon>rosids</taxon>
        <taxon>fabids</taxon>
        <taxon>Fabales</taxon>
        <taxon>Fabaceae</taxon>
        <taxon>Papilionoideae</taxon>
        <taxon>50 kb inversion clade</taxon>
        <taxon>NPAAA clade</taxon>
        <taxon>indigoferoid/millettioid clade</taxon>
        <taxon>Phaseoleae</taxon>
        <taxon>Clitoria</taxon>
    </lineage>
</organism>
<dbReference type="AlphaFoldDB" id="A0AAN9J9X3"/>
<evidence type="ECO:0000313" key="6">
    <source>
        <dbReference type="EMBL" id="KAK7295060.1"/>
    </source>
</evidence>
<protein>
    <submittedName>
        <fullName evidence="6">Uncharacterized protein</fullName>
    </submittedName>
</protein>
<dbReference type="GO" id="GO:0005576">
    <property type="term" value="C:extracellular region"/>
    <property type="evidence" value="ECO:0007669"/>
    <property type="project" value="UniProtKB-SubCell"/>
</dbReference>
<dbReference type="SUPFAM" id="SSF50685">
    <property type="entry name" value="Barwin-like endoglucanases"/>
    <property type="match status" value="1"/>
</dbReference>
<evidence type="ECO:0000256" key="3">
    <source>
        <dbReference type="ARBA" id="ARBA00022525"/>
    </source>
</evidence>
<dbReference type="Proteomes" id="UP001359559">
    <property type="component" value="Unassembled WGS sequence"/>
</dbReference>
<evidence type="ECO:0000256" key="4">
    <source>
        <dbReference type="ARBA" id="ARBA00022729"/>
    </source>
</evidence>
<keyword evidence="5" id="KW-0812">Transmembrane</keyword>
<dbReference type="Pfam" id="PF24300">
    <property type="entry name" value="KWL1"/>
    <property type="match status" value="1"/>
</dbReference>
<comment type="caution">
    <text evidence="6">The sequence shown here is derived from an EMBL/GenBank/DDBJ whole genome shotgun (WGS) entry which is preliminary data.</text>
</comment>
<accession>A0AAN9J9X3</accession>
<reference evidence="6 7" key="1">
    <citation type="submission" date="2024-01" db="EMBL/GenBank/DDBJ databases">
        <title>The genomes of 5 underutilized Papilionoideae crops provide insights into root nodulation and disease resistance.</title>
        <authorList>
            <person name="Yuan L."/>
        </authorList>
    </citation>
    <scope>NUCLEOTIDE SEQUENCE [LARGE SCALE GENOMIC DNA]</scope>
    <source>
        <strain evidence="6">LY-2023</strain>
        <tissue evidence="6">Leaf</tissue>
    </source>
</reference>
<evidence type="ECO:0000313" key="7">
    <source>
        <dbReference type="Proteomes" id="UP001359559"/>
    </source>
</evidence>
<feature type="transmembrane region" description="Helical" evidence="5">
    <location>
        <begin position="20"/>
        <end position="41"/>
    </location>
</feature>
<keyword evidence="4" id="KW-0732">Signal</keyword>
<dbReference type="EMBL" id="JAYKXN010000004">
    <property type="protein sequence ID" value="KAK7295060.1"/>
    <property type="molecule type" value="Genomic_DNA"/>
</dbReference>